<sequence length="269" mass="30481">MGDNLKELGKIATAFQELTNDEDIYISSISIDGYASPEGPHDFNILLSQNRAKAIASHIAKNFNYPESQIQSRGHAEDWNGLERLLQAWENPEKERALAILRSDADVETRQNKLAHLSAYRSMLNELYPQLRRNEYTFHYTIVPFTIERATRLIHTQPEKLSVEEMIAVTNCYPMYSEAFNECAGIAFKFYPEAPIARIYMAAIALHKNDTSMATAYLSQLLDDYRAWNLLGVCAALENNPTKASHYFHMAAEKGDTAAIANQKRLGSR</sequence>
<evidence type="ECO:0000313" key="3">
    <source>
        <dbReference type="EMBL" id="EFV31282.1"/>
    </source>
</evidence>
<dbReference type="SUPFAM" id="SSF103088">
    <property type="entry name" value="OmpA-like"/>
    <property type="match status" value="1"/>
</dbReference>
<dbReference type="PROSITE" id="PS51123">
    <property type="entry name" value="OMPA_2"/>
    <property type="match status" value="1"/>
</dbReference>
<dbReference type="HOGENOM" id="CLU_1033095_0_0_10"/>
<organism evidence="3 4">
    <name type="scientific">Bacteroides eggerthii 1_2_48FAA</name>
    <dbReference type="NCBI Taxonomy" id="665953"/>
    <lineage>
        <taxon>Bacteria</taxon>
        <taxon>Pseudomonadati</taxon>
        <taxon>Bacteroidota</taxon>
        <taxon>Bacteroidia</taxon>
        <taxon>Bacteroidales</taxon>
        <taxon>Bacteroidaceae</taxon>
        <taxon>Bacteroides</taxon>
    </lineage>
</organism>
<keyword evidence="1" id="KW-0472">Membrane</keyword>
<accession>E5WUX2</accession>
<gene>
    <name evidence="3" type="ORF">HMPREF1016_00549</name>
</gene>
<evidence type="ECO:0000256" key="1">
    <source>
        <dbReference type="PROSITE-ProRule" id="PRU00473"/>
    </source>
</evidence>
<dbReference type="EMBL" id="ACWG01000006">
    <property type="protein sequence ID" value="EFV31282.1"/>
    <property type="molecule type" value="Genomic_DNA"/>
</dbReference>
<dbReference type="Gene3D" id="3.30.1330.60">
    <property type="entry name" value="OmpA-like domain"/>
    <property type="match status" value="1"/>
</dbReference>
<evidence type="ECO:0000259" key="2">
    <source>
        <dbReference type="PROSITE" id="PS51123"/>
    </source>
</evidence>
<dbReference type="Proteomes" id="UP000003246">
    <property type="component" value="Unassembled WGS sequence"/>
</dbReference>
<dbReference type="AlphaFoldDB" id="E5WUX2"/>
<dbReference type="InterPro" id="IPR036737">
    <property type="entry name" value="OmpA-like_sf"/>
</dbReference>
<dbReference type="InterPro" id="IPR006665">
    <property type="entry name" value="OmpA-like"/>
</dbReference>
<evidence type="ECO:0000313" key="4">
    <source>
        <dbReference type="Proteomes" id="UP000003246"/>
    </source>
</evidence>
<feature type="domain" description="OmpA-like" evidence="2">
    <location>
        <begin position="1"/>
        <end position="111"/>
    </location>
</feature>
<proteinExistence type="predicted"/>
<dbReference type="GO" id="GO:0016020">
    <property type="term" value="C:membrane"/>
    <property type="evidence" value="ECO:0007669"/>
    <property type="project" value="UniProtKB-UniRule"/>
</dbReference>
<comment type="caution">
    <text evidence="3">The sequence shown here is derived from an EMBL/GenBank/DDBJ whole genome shotgun (WGS) entry which is preliminary data.</text>
</comment>
<name>E5WUX2_9BACE</name>
<reference evidence="3 4" key="1">
    <citation type="submission" date="2010-10" db="EMBL/GenBank/DDBJ databases">
        <title>The Genome Sequence of Bacteroides eggerthii strain 1_2_48FAA.</title>
        <authorList>
            <consortium name="The Broad Institute Genome Sequencing Platform"/>
            <person name="Ward D."/>
            <person name="Earl A."/>
            <person name="Feldgarden M."/>
            <person name="Young S.K."/>
            <person name="Gargeya S."/>
            <person name="Zeng Q."/>
            <person name="Alvarado L."/>
            <person name="Berlin A."/>
            <person name="Bochicchio J."/>
            <person name="Chapman S.B."/>
            <person name="Chen Z."/>
            <person name="Freedman E."/>
            <person name="Gellesch M."/>
            <person name="Goldberg J."/>
            <person name="Griggs A."/>
            <person name="Gujja S."/>
            <person name="Heilman E."/>
            <person name="Heiman D."/>
            <person name="Howarth C."/>
            <person name="Mehta T."/>
            <person name="Neiman D."/>
            <person name="Pearson M."/>
            <person name="Roberts A."/>
            <person name="Saif S."/>
            <person name="Shea T."/>
            <person name="Shenoy N."/>
            <person name="Sisk P."/>
            <person name="Stolte C."/>
            <person name="Sykes S."/>
            <person name="White J."/>
            <person name="Yandava C."/>
            <person name="Allen-Vercoe E."/>
            <person name="Ambrose C."/>
            <person name="Strauss J."/>
            <person name="Daigneault M."/>
            <person name="Haas B."/>
            <person name="Nusbaum C."/>
            <person name="Birren B."/>
        </authorList>
    </citation>
    <scope>NUCLEOTIDE SEQUENCE [LARGE SCALE GENOMIC DNA]</scope>
    <source>
        <strain evidence="3 4">1_2_48FAA</strain>
    </source>
</reference>
<dbReference type="SUPFAM" id="SSF81901">
    <property type="entry name" value="HCP-like"/>
    <property type="match status" value="1"/>
</dbReference>
<protein>
    <recommendedName>
        <fullName evidence="2">OmpA-like domain-containing protein</fullName>
    </recommendedName>
</protein>